<dbReference type="InterPro" id="IPR003607">
    <property type="entry name" value="HD/PDEase_dom"/>
</dbReference>
<evidence type="ECO:0000313" key="3">
    <source>
        <dbReference type="EMBL" id="SEH50835.1"/>
    </source>
</evidence>
<dbReference type="CDD" id="cd00077">
    <property type="entry name" value="HDc"/>
    <property type="match status" value="1"/>
</dbReference>
<evidence type="ECO:0000256" key="1">
    <source>
        <dbReference type="SAM" id="MobiDB-lite"/>
    </source>
</evidence>
<gene>
    <name evidence="3" type="ORF">SAMN05216447_10437</name>
</gene>
<dbReference type="RefSeq" id="WP_078687537.1">
    <property type="nucleotide sequence ID" value="NZ_FNWT01000004.1"/>
</dbReference>
<evidence type="ECO:0000259" key="2">
    <source>
        <dbReference type="Pfam" id="PF01966"/>
    </source>
</evidence>
<sequence>MHQASRPAARKEGDRPLPRRRIDAAATPNQLIEKYCSDILTSPGMSIESQCIQHGDTTVLEHSAAVTACCALIARALRVPVDERALMRGALLHDYFLYDWHVYDPSHRLHGFTHPGRACKNAIRDFGVGRREQSMIRHHMFPLTPTPPTCREGAILCVADKIVATRETVHGFALKLRARQRSREERNAR</sequence>
<dbReference type="SUPFAM" id="SSF109604">
    <property type="entry name" value="HD-domain/PDEase-like"/>
    <property type="match status" value="1"/>
</dbReference>
<dbReference type="Gene3D" id="1.10.3210.10">
    <property type="entry name" value="Hypothetical protein af1432"/>
    <property type="match status" value="1"/>
</dbReference>
<feature type="compositionally biased region" description="Basic and acidic residues" evidence="1">
    <location>
        <begin position="9"/>
        <end position="23"/>
    </location>
</feature>
<reference evidence="3 4" key="1">
    <citation type="submission" date="2016-10" db="EMBL/GenBank/DDBJ databases">
        <authorList>
            <person name="Varghese N."/>
            <person name="Submissions S."/>
        </authorList>
    </citation>
    <scope>NUCLEOTIDE SEQUENCE [LARGE SCALE GENOMIC DNA]</scope>
    <source>
        <strain evidence="3 4">WCP15</strain>
    </source>
</reference>
<organism evidence="3 4">
    <name type="scientific">Parafannyhessea umbonata</name>
    <dbReference type="NCBI Taxonomy" id="604330"/>
    <lineage>
        <taxon>Bacteria</taxon>
        <taxon>Bacillati</taxon>
        <taxon>Actinomycetota</taxon>
        <taxon>Coriobacteriia</taxon>
        <taxon>Coriobacteriales</taxon>
        <taxon>Atopobiaceae</taxon>
        <taxon>Parafannyhessea</taxon>
    </lineage>
</organism>
<proteinExistence type="predicted"/>
<dbReference type="Pfam" id="PF01966">
    <property type="entry name" value="HD"/>
    <property type="match status" value="1"/>
</dbReference>
<feature type="domain" description="HD" evidence="2">
    <location>
        <begin position="59"/>
        <end position="164"/>
    </location>
</feature>
<name>A0A1H6IMH9_9ACTN</name>
<accession>A0A1H6IMH9</accession>
<protein>
    <recommendedName>
        <fullName evidence="2">HD domain-containing protein</fullName>
    </recommendedName>
</protein>
<dbReference type="InterPro" id="IPR006674">
    <property type="entry name" value="HD_domain"/>
</dbReference>
<evidence type="ECO:0000313" key="4">
    <source>
        <dbReference type="Proteomes" id="UP000199135"/>
    </source>
</evidence>
<comment type="caution">
    <text evidence="3">The sequence shown here is derived from an EMBL/GenBank/DDBJ whole genome shotgun (WGS) entry which is preliminary data.</text>
</comment>
<keyword evidence="4" id="KW-1185">Reference proteome</keyword>
<dbReference type="Proteomes" id="UP000199135">
    <property type="component" value="Unassembled WGS sequence"/>
</dbReference>
<feature type="region of interest" description="Disordered" evidence="1">
    <location>
        <begin position="1"/>
        <end position="23"/>
    </location>
</feature>
<dbReference type="EMBL" id="FNWT01000004">
    <property type="protein sequence ID" value="SEH50835.1"/>
    <property type="molecule type" value="Genomic_DNA"/>
</dbReference>